<reference evidence="1" key="1">
    <citation type="submission" date="2020-03" db="EMBL/GenBank/DDBJ databases">
        <title>The deep terrestrial virosphere.</title>
        <authorList>
            <person name="Holmfeldt K."/>
            <person name="Nilsson E."/>
            <person name="Simone D."/>
            <person name="Lopez-Fernandez M."/>
            <person name="Wu X."/>
            <person name="de Brujin I."/>
            <person name="Lundin D."/>
            <person name="Andersson A."/>
            <person name="Bertilsson S."/>
            <person name="Dopson M."/>
        </authorList>
    </citation>
    <scope>NUCLEOTIDE SEQUENCE</scope>
    <source>
        <strain evidence="1">MM415B02578</strain>
    </source>
</reference>
<dbReference type="AlphaFoldDB" id="A0A6M3L3J1"/>
<sequence length="109" mass="12469">METKEIEIEFNGKLETVVIKRLTYGERAKYRKESRKIYWIGGVQKVEVDEERQAIAALKYGIKSAPFNHEDDNAIRNLPGNIGDMLFQEIDSFNSLDEKKSKSSETPSG</sequence>
<gene>
    <name evidence="1" type="ORF">MM415B02578_0001</name>
</gene>
<proteinExistence type="predicted"/>
<evidence type="ECO:0000313" key="1">
    <source>
        <dbReference type="EMBL" id="QJA89267.1"/>
    </source>
</evidence>
<accession>A0A6M3L3J1</accession>
<dbReference type="EMBL" id="MT142835">
    <property type="protein sequence ID" value="QJA89267.1"/>
    <property type="molecule type" value="Genomic_DNA"/>
</dbReference>
<protein>
    <submittedName>
        <fullName evidence="1">Uncharacterized protein</fullName>
    </submittedName>
</protein>
<organism evidence="1">
    <name type="scientific">viral metagenome</name>
    <dbReference type="NCBI Taxonomy" id="1070528"/>
    <lineage>
        <taxon>unclassified sequences</taxon>
        <taxon>metagenomes</taxon>
        <taxon>organismal metagenomes</taxon>
    </lineage>
</organism>
<name>A0A6M3L3J1_9ZZZZ</name>